<accession>A0A3S2N6A7</accession>
<evidence type="ECO:0000313" key="4">
    <source>
        <dbReference type="EMBL" id="RVE75081.1"/>
    </source>
</evidence>
<organism evidence="4 5">
    <name type="scientific">Oryzias javanicus</name>
    <name type="common">Javanese ricefish</name>
    <name type="synonym">Aplocheilus javanicus</name>
    <dbReference type="NCBI Taxonomy" id="123683"/>
    <lineage>
        <taxon>Eukaryota</taxon>
        <taxon>Metazoa</taxon>
        <taxon>Chordata</taxon>
        <taxon>Craniata</taxon>
        <taxon>Vertebrata</taxon>
        <taxon>Euteleostomi</taxon>
        <taxon>Actinopterygii</taxon>
        <taxon>Neopterygii</taxon>
        <taxon>Teleostei</taxon>
        <taxon>Neoteleostei</taxon>
        <taxon>Acanthomorphata</taxon>
        <taxon>Ovalentaria</taxon>
        <taxon>Atherinomorphae</taxon>
        <taxon>Beloniformes</taxon>
        <taxon>Adrianichthyidae</taxon>
        <taxon>Oryziinae</taxon>
        <taxon>Oryzias</taxon>
    </lineage>
</organism>
<dbReference type="PANTHER" id="PTHR45444:SF3">
    <property type="entry name" value="XANTHINE DEHYDROGENASE"/>
    <property type="match status" value="1"/>
</dbReference>
<keyword evidence="5" id="KW-1185">Reference proteome</keyword>
<dbReference type="GO" id="GO:0051537">
    <property type="term" value="F:2 iron, 2 sulfur cluster binding"/>
    <property type="evidence" value="ECO:0007669"/>
    <property type="project" value="UniProtKB-KW"/>
</dbReference>
<keyword evidence="1" id="KW-0408">Iron</keyword>
<evidence type="ECO:0000313" key="5">
    <source>
        <dbReference type="Proteomes" id="UP000283210"/>
    </source>
</evidence>
<dbReference type="InterPro" id="IPR036010">
    <property type="entry name" value="2Fe-2S_ferredoxin-like_sf"/>
</dbReference>
<sequence>MMSATGRGDTLCVFINGKKVEVEDADPETMLLSFLRQKLRLTGTKSGCGGGGCGACTVMVSRYQPATKTITHHAVNACLLPLCQLHGAAVTTVEASAAPPPGSTRCRSE</sequence>
<dbReference type="Proteomes" id="UP000283210">
    <property type="component" value="Chromosome 2"/>
</dbReference>
<keyword evidence="1" id="KW-0001">2Fe-2S</keyword>
<dbReference type="GO" id="GO:0005506">
    <property type="term" value="F:iron ion binding"/>
    <property type="evidence" value="ECO:0007669"/>
    <property type="project" value="InterPro"/>
</dbReference>
<dbReference type="AlphaFoldDB" id="A0A3S2N6A7"/>
<reference evidence="4 5" key="2">
    <citation type="submission" date="2019-01" db="EMBL/GenBank/DDBJ databases">
        <title>A chromosome length genome reference of the Java medaka (oryzias javanicus).</title>
        <authorList>
            <person name="Herpin A."/>
            <person name="Takehana Y."/>
            <person name="Naruse K."/>
            <person name="Ansai S."/>
            <person name="Kawaguchi M."/>
        </authorList>
    </citation>
    <scope>NUCLEOTIDE SEQUENCE [LARGE SCALE GENOMIC DNA]</scope>
    <source>
        <strain evidence="4">RS831</strain>
        <tissue evidence="4">Whole body</tissue>
    </source>
</reference>
<dbReference type="FunFam" id="3.10.20.30:FF:000015">
    <property type="entry name" value="Aldehyde oxidase 1"/>
    <property type="match status" value="1"/>
</dbReference>
<dbReference type="PROSITE" id="PS51085">
    <property type="entry name" value="2FE2S_FER_2"/>
    <property type="match status" value="1"/>
</dbReference>
<dbReference type="InterPro" id="IPR001041">
    <property type="entry name" value="2Fe-2S_ferredoxin-type"/>
</dbReference>
<keyword evidence="2" id="KW-0411">Iron-sulfur</keyword>
<name>A0A3S2N6A7_ORYJA</name>
<evidence type="ECO:0000256" key="1">
    <source>
        <dbReference type="ARBA" id="ARBA00022714"/>
    </source>
</evidence>
<reference evidence="4 5" key="1">
    <citation type="submission" date="2018-11" db="EMBL/GenBank/DDBJ databases">
        <authorList>
            <person name="Lopez-Roques C."/>
            <person name="Donnadieu C."/>
            <person name="Bouchez O."/>
            <person name="Klopp C."/>
            <person name="Cabau C."/>
            <person name="Zahm M."/>
        </authorList>
    </citation>
    <scope>NUCLEOTIDE SEQUENCE [LARGE SCALE GENOMIC DNA]</scope>
    <source>
        <strain evidence="4">RS831</strain>
        <tissue evidence="4">Whole body</tissue>
    </source>
</reference>
<proteinExistence type="predicted"/>
<dbReference type="EMBL" id="CM012438">
    <property type="protein sequence ID" value="RVE75081.1"/>
    <property type="molecule type" value="Genomic_DNA"/>
</dbReference>
<dbReference type="GO" id="GO:0016491">
    <property type="term" value="F:oxidoreductase activity"/>
    <property type="evidence" value="ECO:0007669"/>
    <property type="project" value="InterPro"/>
</dbReference>
<gene>
    <name evidence="4" type="ORF">OJAV_G00013220</name>
</gene>
<dbReference type="InterPro" id="IPR012675">
    <property type="entry name" value="Beta-grasp_dom_sf"/>
</dbReference>
<keyword evidence="1" id="KW-0479">Metal-binding</keyword>
<dbReference type="Pfam" id="PF00111">
    <property type="entry name" value="Fer2"/>
    <property type="match status" value="1"/>
</dbReference>
<dbReference type="PANTHER" id="PTHR45444">
    <property type="entry name" value="XANTHINE DEHYDROGENASE"/>
    <property type="match status" value="1"/>
</dbReference>
<evidence type="ECO:0000256" key="2">
    <source>
        <dbReference type="ARBA" id="ARBA00023014"/>
    </source>
</evidence>
<dbReference type="InterPro" id="IPR016208">
    <property type="entry name" value="Ald_Oxase/xanthine_DH-like"/>
</dbReference>
<dbReference type="PROSITE" id="PS00197">
    <property type="entry name" value="2FE2S_FER_1"/>
    <property type="match status" value="1"/>
</dbReference>
<evidence type="ECO:0000259" key="3">
    <source>
        <dbReference type="PROSITE" id="PS51085"/>
    </source>
</evidence>
<protein>
    <recommendedName>
        <fullName evidence="3">2Fe-2S ferredoxin-type domain-containing protein</fullName>
    </recommendedName>
</protein>
<dbReference type="SUPFAM" id="SSF54292">
    <property type="entry name" value="2Fe-2S ferredoxin-like"/>
    <property type="match status" value="1"/>
</dbReference>
<dbReference type="InterPro" id="IPR006058">
    <property type="entry name" value="2Fe2S_fd_BS"/>
</dbReference>
<dbReference type="Gene3D" id="3.10.20.30">
    <property type="match status" value="1"/>
</dbReference>
<dbReference type="OrthoDB" id="8300278at2759"/>
<feature type="domain" description="2Fe-2S ferredoxin-type" evidence="3">
    <location>
        <begin position="9"/>
        <end position="96"/>
    </location>
</feature>